<keyword evidence="6 8" id="KW-1133">Transmembrane helix</keyword>
<keyword evidence="9" id="KW-0732">Signal</keyword>
<organism evidence="10 11">
    <name type="scientific">Paenibacillus cisolokensis</name>
    <dbReference type="NCBI Taxonomy" id="1658519"/>
    <lineage>
        <taxon>Bacteria</taxon>
        <taxon>Bacillati</taxon>
        <taxon>Bacillota</taxon>
        <taxon>Bacilli</taxon>
        <taxon>Bacillales</taxon>
        <taxon>Paenibacillaceae</taxon>
        <taxon>Paenibacillus</taxon>
    </lineage>
</organism>
<feature type="transmembrane region" description="Helical" evidence="8">
    <location>
        <begin position="63"/>
        <end position="83"/>
    </location>
</feature>
<evidence type="ECO:0000256" key="3">
    <source>
        <dbReference type="ARBA" id="ARBA00022448"/>
    </source>
</evidence>
<keyword evidence="3" id="KW-0813">Transport</keyword>
<evidence type="ECO:0000256" key="6">
    <source>
        <dbReference type="ARBA" id="ARBA00022989"/>
    </source>
</evidence>
<evidence type="ECO:0000313" key="11">
    <source>
        <dbReference type="Proteomes" id="UP000680304"/>
    </source>
</evidence>
<evidence type="ECO:0000256" key="9">
    <source>
        <dbReference type="SAM" id="SignalP"/>
    </source>
</evidence>
<evidence type="ECO:0000256" key="4">
    <source>
        <dbReference type="ARBA" id="ARBA00022475"/>
    </source>
</evidence>
<comment type="caution">
    <text evidence="10">The sequence shown here is derived from an EMBL/GenBank/DDBJ whole genome shotgun (WGS) entry which is preliminary data.</text>
</comment>
<dbReference type="InterPro" id="IPR000522">
    <property type="entry name" value="ABC_transptr_permease_BtuC"/>
</dbReference>
<feature type="chain" id="PRO_5047244893" evidence="9">
    <location>
        <begin position="20"/>
        <end position="342"/>
    </location>
</feature>
<dbReference type="InterPro" id="IPR037294">
    <property type="entry name" value="ABC_BtuC-like"/>
</dbReference>
<reference evidence="10 11" key="1">
    <citation type="submission" date="2021-04" db="EMBL/GenBank/DDBJ databases">
        <title>Draft genome sequence of Paenibacillus cisolokensis, LC2-13A.</title>
        <authorList>
            <person name="Uke A."/>
            <person name="Chhe C."/>
            <person name="Baramee S."/>
            <person name="Kosugi A."/>
        </authorList>
    </citation>
    <scope>NUCLEOTIDE SEQUENCE [LARGE SCALE GENOMIC DNA]</scope>
    <source>
        <strain evidence="10 11">LC2-13A</strain>
    </source>
</reference>
<evidence type="ECO:0000256" key="7">
    <source>
        <dbReference type="ARBA" id="ARBA00023136"/>
    </source>
</evidence>
<evidence type="ECO:0000256" key="8">
    <source>
        <dbReference type="SAM" id="Phobius"/>
    </source>
</evidence>
<dbReference type="Gene3D" id="1.10.3470.10">
    <property type="entry name" value="ABC transporter involved in vitamin B12 uptake, BtuC"/>
    <property type="match status" value="1"/>
</dbReference>
<evidence type="ECO:0000313" key="10">
    <source>
        <dbReference type="EMBL" id="GIQ66794.1"/>
    </source>
</evidence>
<sequence length="342" mass="37043">MAKSVQARRFRLVFFSACAAALCGMYVSLTNGTFDISIADIVRTLLRMDPSREHDLVIFEFRLPRILIGALVGFALGVAGAALQGMTRNALADPGILGIHAAAGASVVLGMFLFHGTMRSPGWLTVMTMPMFGWVGGIAAVVLLYLFARRHGELEPQRLILVGIALGSGFSALTLYISLKMNPQDFEMATVWLSGSIYSATWKHVVTILPWLLILVPVIWRKAPILDLLQLNEASVKGLGVRTKRERQILLLCCAGLVSACVTVSGSIGFVGLIAPHMARRLIGIPYKYIVPACGAIGMALVVVGDFIGKTVFAPAQLPVGIVISIIGVPYFIYLLYRSRRR</sequence>
<gene>
    <name evidence="10" type="ORF">PACILC2_53620</name>
</gene>
<feature type="transmembrane region" description="Helical" evidence="8">
    <location>
        <begin position="159"/>
        <end position="179"/>
    </location>
</feature>
<evidence type="ECO:0000256" key="5">
    <source>
        <dbReference type="ARBA" id="ARBA00022692"/>
    </source>
</evidence>
<keyword evidence="11" id="KW-1185">Reference proteome</keyword>
<feature type="signal peptide" evidence="9">
    <location>
        <begin position="1"/>
        <end position="19"/>
    </location>
</feature>
<feature type="transmembrane region" description="Helical" evidence="8">
    <location>
        <begin position="287"/>
        <end position="308"/>
    </location>
</feature>
<evidence type="ECO:0000256" key="2">
    <source>
        <dbReference type="ARBA" id="ARBA00007935"/>
    </source>
</evidence>
<dbReference type="Pfam" id="PF01032">
    <property type="entry name" value="FecCD"/>
    <property type="match status" value="1"/>
</dbReference>
<dbReference type="CDD" id="cd06550">
    <property type="entry name" value="TM_ABC_iron-siderophores_like"/>
    <property type="match status" value="1"/>
</dbReference>
<feature type="transmembrane region" description="Helical" evidence="8">
    <location>
        <begin position="199"/>
        <end position="220"/>
    </location>
</feature>
<comment type="similarity">
    <text evidence="2">Belongs to the binding-protein-dependent transport system permease family. FecCD subfamily.</text>
</comment>
<dbReference type="Proteomes" id="UP000680304">
    <property type="component" value="Unassembled WGS sequence"/>
</dbReference>
<keyword evidence="5 8" id="KW-0812">Transmembrane</keyword>
<evidence type="ECO:0000256" key="1">
    <source>
        <dbReference type="ARBA" id="ARBA00004651"/>
    </source>
</evidence>
<feature type="transmembrane region" description="Helical" evidence="8">
    <location>
        <begin position="249"/>
        <end position="275"/>
    </location>
</feature>
<dbReference type="EMBL" id="BOVJ01000209">
    <property type="protein sequence ID" value="GIQ66794.1"/>
    <property type="molecule type" value="Genomic_DNA"/>
</dbReference>
<feature type="transmembrane region" description="Helical" evidence="8">
    <location>
        <begin position="122"/>
        <end position="147"/>
    </location>
</feature>
<feature type="transmembrane region" description="Helical" evidence="8">
    <location>
        <begin position="320"/>
        <end position="337"/>
    </location>
</feature>
<dbReference type="PANTHER" id="PTHR30472:SF23">
    <property type="entry name" value="IRON-UPTAKE SYSTEM PERMEASE PROTEIN FEUC"/>
    <property type="match status" value="1"/>
</dbReference>
<dbReference type="RefSeq" id="WP_062494404.1">
    <property type="nucleotide sequence ID" value="NZ_BOVJ01000209.1"/>
</dbReference>
<feature type="transmembrane region" description="Helical" evidence="8">
    <location>
        <begin position="95"/>
        <end position="116"/>
    </location>
</feature>
<accession>A0ABQ4NEZ0</accession>
<keyword evidence="7 8" id="KW-0472">Membrane</keyword>
<dbReference type="SUPFAM" id="SSF81345">
    <property type="entry name" value="ABC transporter involved in vitamin B12 uptake, BtuC"/>
    <property type="match status" value="1"/>
</dbReference>
<comment type="subcellular location">
    <subcellularLocation>
        <location evidence="1">Cell membrane</location>
        <topology evidence="1">Multi-pass membrane protein</topology>
    </subcellularLocation>
</comment>
<name>A0ABQ4NEZ0_9BACL</name>
<protein>
    <submittedName>
        <fullName evidence="10">Iron ABC transporter permease</fullName>
    </submittedName>
</protein>
<proteinExistence type="inferred from homology"/>
<keyword evidence="4" id="KW-1003">Cell membrane</keyword>
<dbReference type="PANTHER" id="PTHR30472">
    <property type="entry name" value="FERRIC ENTEROBACTIN TRANSPORT SYSTEM PERMEASE PROTEIN"/>
    <property type="match status" value="1"/>
</dbReference>